<dbReference type="InterPro" id="IPR050942">
    <property type="entry name" value="F-box_BR-signaling"/>
</dbReference>
<dbReference type="Pfam" id="PF03478">
    <property type="entry name" value="Beta-prop_KIB1-4"/>
    <property type="match status" value="1"/>
</dbReference>
<keyword evidence="1" id="KW-1133">Transmembrane helix</keyword>
<sequence>MLITFEFARFVQHGKQYYRENPTVDLFKVHGYCFLVITMTTLYVIPIAIFYNLADSRTYSLELPEVIGDKKQCWDSPYGWVVYGQEAGPLISLLNPLTRAQIQLPFLFYCRSTSPNDYNNVLPWDQTDYLADCTIVKAVLFRNPSLSSDFTIMALMEDTDDNHDITLGDVICFKGKYSVVDLDGNVYHCRLAVSPNLVILILML</sequence>
<feature type="domain" description="KIB1-4 beta-propeller" evidence="2">
    <location>
        <begin position="50"/>
        <end position="159"/>
    </location>
</feature>
<evidence type="ECO:0000259" key="2">
    <source>
        <dbReference type="Pfam" id="PF03478"/>
    </source>
</evidence>
<dbReference type="OrthoDB" id="642536at2759"/>
<keyword evidence="1" id="KW-0812">Transmembrane</keyword>
<dbReference type="InterPro" id="IPR005174">
    <property type="entry name" value="KIB1-4_b-propeller"/>
</dbReference>
<proteinExistence type="predicted"/>
<dbReference type="AlphaFoldDB" id="A0A835GZ72"/>
<evidence type="ECO:0000256" key="1">
    <source>
        <dbReference type="SAM" id="Phobius"/>
    </source>
</evidence>
<keyword evidence="1" id="KW-0472">Membrane</keyword>
<keyword evidence="4" id="KW-1185">Reference proteome</keyword>
<protein>
    <recommendedName>
        <fullName evidence="2">KIB1-4 beta-propeller domain-containing protein</fullName>
    </recommendedName>
</protein>
<dbReference type="EMBL" id="JADFTS010000009">
    <property type="protein sequence ID" value="KAF9588597.1"/>
    <property type="molecule type" value="Genomic_DNA"/>
</dbReference>
<accession>A0A835GZ72</accession>
<reference evidence="3 4" key="1">
    <citation type="submission" date="2020-10" db="EMBL/GenBank/DDBJ databases">
        <title>The Coptis chinensis genome and diversification of protoberbering-type alkaloids.</title>
        <authorList>
            <person name="Wang B."/>
            <person name="Shu S."/>
            <person name="Song C."/>
            <person name="Liu Y."/>
        </authorList>
    </citation>
    <scope>NUCLEOTIDE SEQUENCE [LARGE SCALE GENOMIC DNA]</scope>
    <source>
        <strain evidence="3">HL-2020</strain>
        <tissue evidence="3">Leaf</tissue>
    </source>
</reference>
<evidence type="ECO:0000313" key="4">
    <source>
        <dbReference type="Proteomes" id="UP000631114"/>
    </source>
</evidence>
<feature type="transmembrane region" description="Helical" evidence="1">
    <location>
        <begin position="29"/>
        <end position="51"/>
    </location>
</feature>
<name>A0A835GZ72_9MAGN</name>
<dbReference type="Proteomes" id="UP000631114">
    <property type="component" value="Unassembled WGS sequence"/>
</dbReference>
<organism evidence="3 4">
    <name type="scientific">Coptis chinensis</name>
    <dbReference type="NCBI Taxonomy" id="261450"/>
    <lineage>
        <taxon>Eukaryota</taxon>
        <taxon>Viridiplantae</taxon>
        <taxon>Streptophyta</taxon>
        <taxon>Embryophyta</taxon>
        <taxon>Tracheophyta</taxon>
        <taxon>Spermatophyta</taxon>
        <taxon>Magnoliopsida</taxon>
        <taxon>Ranunculales</taxon>
        <taxon>Ranunculaceae</taxon>
        <taxon>Coptidoideae</taxon>
        <taxon>Coptis</taxon>
    </lineage>
</organism>
<evidence type="ECO:0000313" key="3">
    <source>
        <dbReference type="EMBL" id="KAF9588597.1"/>
    </source>
</evidence>
<gene>
    <name evidence="3" type="ORF">IFM89_013449</name>
</gene>
<dbReference type="PANTHER" id="PTHR44259:SF114">
    <property type="entry name" value="OS06G0707300 PROTEIN"/>
    <property type="match status" value="1"/>
</dbReference>
<dbReference type="PANTHER" id="PTHR44259">
    <property type="entry name" value="OS07G0183000 PROTEIN-RELATED"/>
    <property type="match status" value="1"/>
</dbReference>
<comment type="caution">
    <text evidence="3">The sequence shown here is derived from an EMBL/GenBank/DDBJ whole genome shotgun (WGS) entry which is preliminary data.</text>
</comment>